<dbReference type="Pfam" id="PF01709">
    <property type="entry name" value="Transcrip_reg"/>
    <property type="match status" value="1"/>
</dbReference>
<accession>A0A7S4N6V0</accession>
<dbReference type="PANTHER" id="PTHR12532:SF0">
    <property type="entry name" value="TRANSLATIONAL ACTIVATOR OF CYTOCHROME C OXIDASE 1"/>
    <property type="match status" value="1"/>
</dbReference>
<name>A0A7S4N6V0_GUITH</name>
<dbReference type="GO" id="GO:0005739">
    <property type="term" value="C:mitochondrion"/>
    <property type="evidence" value="ECO:0007669"/>
    <property type="project" value="TreeGrafter"/>
</dbReference>
<evidence type="ECO:0000259" key="1">
    <source>
        <dbReference type="Pfam" id="PF01709"/>
    </source>
</evidence>
<dbReference type="InterPro" id="IPR029072">
    <property type="entry name" value="YebC-like"/>
</dbReference>
<dbReference type="InterPro" id="IPR002876">
    <property type="entry name" value="Transcrip_reg_TACO1-like"/>
</dbReference>
<protein>
    <recommendedName>
        <fullName evidence="1">TACO1/YebC-like second and third domain-containing protein</fullName>
    </recommendedName>
</protein>
<dbReference type="SUPFAM" id="SSF75625">
    <property type="entry name" value="YebC-like"/>
    <property type="match status" value="1"/>
</dbReference>
<evidence type="ECO:0000313" key="2">
    <source>
        <dbReference type="EMBL" id="CAE2269762.1"/>
    </source>
</evidence>
<dbReference type="EMBL" id="HBKN01008564">
    <property type="protein sequence ID" value="CAE2269762.1"/>
    <property type="molecule type" value="Transcribed_RNA"/>
</dbReference>
<dbReference type="PANTHER" id="PTHR12532">
    <property type="entry name" value="TRANSLATIONAL ACTIVATOR OF CYTOCHROME C OXIDASE 1"/>
    <property type="match status" value="1"/>
</dbReference>
<sequence>MQAKSGGVAVYEGVGPSGVSFMVQCITDNRARTFSHLKHLFSKHGGNLAGSVAYKFKKVGAIEFHNISKEQEEDFMDKAISLGAEEIEGENGEFSIECAPDSLGTVVKGLEELGYSCESSQLAFVATTPIEVSEDARDAISSFVEDLEGDGDVEAVYHDAV</sequence>
<feature type="domain" description="TACO1/YebC-like second and third" evidence="1">
    <location>
        <begin position="10"/>
        <end position="159"/>
    </location>
</feature>
<proteinExistence type="predicted"/>
<dbReference type="Gene3D" id="3.30.70.980">
    <property type="match status" value="2"/>
</dbReference>
<dbReference type="InterPro" id="IPR048300">
    <property type="entry name" value="TACO1_YebC-like_2nd/3rd_dom"/>
</dbReference>
<reference evidence="2" key="1">
    <citation type="submission" date="2021-01" db="EMBL/GenBank/DDBJ databases">
        <authorList>
            <person name="Corre E."/>
            <person name="Pelletier E."/>
            <person name="Niang G."/>
            <person name="Scheremetjew M."/>
            <person name="Finn R."/>
            <person name="Kale V."/>
            <person name="Holt S."/>
            <person name="Cochrane G."/>
            <person name="Meng A."/>
            <person name="Brown T."/>
            <person name="Cohen L."/>
        </authorList>
    </citation>
    <scope>NUCLEOTIDE SEQUENCE</scope>
    <source>
        <strain evidence="2">CCMP 2712</strain>
    </source>
</reference>
<organism evidence="2">
    <name type="scientific">Guillardia theta</name>
    <name type="common">Cryptophyte</name>
    <name type="synonym">Cryptomonas phi</name>
    <dbReference type="NCBI Taxonomy" id="55529"/>
    <lineage>
        <taxon>Eukaryota</taxon>
        <taxon>Cryptophyceae</taxon>
        <taxon>Pyrenomonadales</taxon>
        <taxon>Geminigeraceae</taxon>
        <taxon>Guillardia</taxon>
    </lineage>
</organism>
<dbReference type="AlphaFoldDB" id="A0A7S4N6V0"/>
<gene>
    <name evidence="2" type="ORF">GTHE00462_LOCUS6710</name>
</gene>
<dbReference type="InterPro" id="IPR026564">
    <property type="entry name" value="Transcrip_reg_TACO1-like_dom3"/>
</dbReference>